<dbReference type="EMBL" id="CM040459">
    <property type="protein sequence ID" value="MCI4379378.1"/>
    <property type="molecule type" value="Genomic_DNA"/>
</dbReference>
<keyword evidence="2" id="KW-1185">Reference proteome</keyword>
<comment type="caution">
    <text evidence="1">The sequence shown here is derived from an EMBL/GenBank/DDBJ whole genome shotgun (WGS) entry which is preliminary data.</text>
</comment>
<evidence type="ECO:0000313" key="1">
    <source>
        <dbReference type="EMBL" id="MCI4379378.1"/>
    </source>
</evidence>
<sequence>MGYNSRGPRQVPLLLAKNRKLRLQWAQAHQNWTAEDWKNIACSDESRFLLRHRECKSIIARMENASSSSSVLPSCTYNEDFKRILLPVVYSVVFVIGLPLNFAVILQLWGTRRSLTRTNIYTLNLAAADFLYVCSLPLLIYNYGSRDYWPFGELMCRWVRFQFYSNLHGSILFLTCISIHRYLGICHPLSLWLRKAGRKLAWAVCASVWVIVALLCAPTFEFAATGIQRNRTVCYELSVPERSQQYYPYGMALTCLGFLLPFMVIVVLYCRMARVLCQPDDASGEAAKEKKCKAVRMIAIVVLVFAVSFLPFHVTKTMYLLVRTLPDAPCQLRNFLSVVYKSTRPFASMNSVLDPILFYFTQAKFRRGTRSLMLRITTFRDNSKQGERTPQSLLNKKS</sequence>
<evidence type="ECO:0000313" key="2">
    <source>
        <dbReference type="Proteomes" id="UP000829447"/>
    </source>
</evidence>
<reference evidence="1 2" key="1">
    <citation type="journal article" date="2022" name="bioRxiv">
        <title>An ancient truncated duplication of the anti-Mullerian hormone receptor type 2 gene is a potential conserved master sex determinant in the Pangasiidae catfish family.</title>
        <authorList>
            <person name="Wen M."/>
            <person name="Pan Q."/>
            <person name="Jouanno E."/>
            <person name="Montfort J."/>
            <person name="Zahm M."/>
            <person name="Cabau C."/>
            <person name="Klopp C."/>
            <person name="Iampietro C."/>
            <person name="Roques C."/>
            <person name="Bouchez O."/>
            <person name="Castinel A."/>
            <person name="Donnadieu C."/>
            <person name="Parrinello H."/>
            <person name="Poncet C."/>
            <person name="Belmonte E."/>
            <person name="Gautier V."/>
            <person name="Avarre J.-C."/>
            <person name="Dugue R."/>
            <person name="Gustiano R."/>
            <person name="Ha T.T.T."/>
            <person name="Campet M."/>
            <person name="Sriphairoj K."/>
            <person name="Ribolli J."/>
            <person name="de Almeida F.L."/>
            <person name="Desvignes T."/>
            <person name="Postlethwait J.H."/>
            <person name="Bucao C.F."/>
            <person name="Robinson-Rechavi M."/>
            <person name="Bobe J."/>
            <person name="Herpin A."/>
            <person name="Guiguen Y."/>
        </authorList>
    </citation>
    <scope>NUCLEOTIDE SEQUENCE [LARGE SCALE GENOMIC DNA]</scope>
    <source>
        <strain evidence="1">YG-Dec2019</strain>
    </source>
</reference>
<protein>
    <submittedName>
        <fullName evidence="1">Uncharacterized protein</fullName>
    </submittedName>
</protein>
<proteinExistence type="predicted"/>
<accession>A0ACC5WJZ9</accession>
<organism evidence="1 2">
    <name type="scientific">Pangasianodon gigas</name>
    <name type="common">Mekong giant catfish</name>
    <name type="synonym">Pangasius gigas</name>
    <dbReference type="NCBI Taxonomy" id="30993"/>
    <lineage>
        <taxon>Eukaryota</taxon>
        <taxon>Metazoa</taxon>
        <taxon>Chordata</taxon>
        <taxon>Craniata</taxon>
        <taxon>Vertebrata</taxon>
        <taxon>Euteleostomi</taxon>
        <taxon>Actinopterygii</taxon>
        <taxon>Neopterygii</taxon>
        <taxon>Teleostei</taxon>
        <taxon>Ostariophysi</taxon>
        <taxon>Siluriformes</taxon>
        <taxon>Pangasiidae</taxon>
        <taxon>Pangasianodon</taxon>
    </lineage>
</organism>
<name>A0ACC5WJZ9_PANGG</name>
<gene>
    <name evidence="1" type="ORF">PGIGA_G00227520</name>
</gene>
<dbReference type="Proteomes" id="UP000829447">
    <property type="component" value="Linkage Group LG6"/>
</dbReference>